<feature type="disulfide bond" description="Redox-active" evidence="6">
    <location>
        <begin position="49"/>
        <end position="52"/>
    </location>
</feature>
<dbReference type="InterPro" id="IPR050824">
    <property type="entry name" value="Thiol_disulfide_DsbA"/>
</dbReference>
<evidence type="ECO:0000256" key="1">
    <source>
        <dbReference type="ARBA" id="ARBA00005791"/>
    </source>
</evidence>
<proteinExistence type="inferred from homology"/>
<gene>
    <name evidence="8" type="primary">dsbA</name>
    <name evidence="8" type="ORF">AUT07_00197</name>
</gene>
<dbReference type="InterPro" id="IPR001853">
    <property type="entry name" value="DSBA-like_thioredoxin_dom"/>
</dbReference>
<keyword evidence="3 5" id="KW-1015">Disulfide bond</keyword>
<dbReference type="CDD" id="cd03019">
    <property type="entry name" value="DsbA_DsbA"/>
    <property type="match status" value="1"/>
</dbReference>
<evidence type="ECO:0000313" key="9">
    <source>
        <dbReference type="Proteomes" id="UP000069926"/>
    </source>
</evidence>
<evidence type="ECO:0000256" key="6">
    <source>
        <dbReference type="PIRSR" id="PIRSR001488-1"/>
    </source>
</evidence>
<dbReference type="SUPFAM" id="SSF52833">
    <property type="entry name" value="Thioredoxin-like"/>
    <property type="match status" value="1"/>
</dbReference>
<evidence type="ECO:0000256" key="4">
    <source>
        <dbReference type="ARBA" id="ARBA00023284"/>
    </source>
</evidence>
<comment type="subcellular location">
    <subcellularLocation>
        <location evidence="5">Periplasm</location>
    </subcellularLocation>
</comment>
<keyword evidence="2" id="KW-0732">Signal</keyword>
<protein>
    <recommendedName>
        <fullName evidence="5">Thiol:disulfide interchange protein</fullName>
    </recommendedName>
</protein>
<accession>A0A0X8CXL1</accession>
<keyword evidence="4" id="KW-0676">Redox-active center</keyword>
<dbReference type="AlphaFoldDB" id="A0A0X8CXL1"/>
<dbReference type="InterPro" id="IPR017937">
    <property type="entry name" value="Thioredoxin_CS"/>
</dbReference>
<dbReference type="GO" id="GO:0016491">
    <property type="term" value="F:oxidoreductase activity"/>
    <property type="evidence" value="ECO:0007669"/>
    <property type="project" value="InterPro"/>
</dbReference>
<keyword evidence="9" id="KW-1185">Reference proteome</keyword>
<evidence type="ECO:0000256" key="5">
    <source>
        <dbReference type="PIRNR" id="PIRNR001488"/>
    </source>
</evidence>
<dbReference type="EMBL" id="CP013920">
    <property type="protein sequence ID" value="AMA64782.1"/>
    <property type="molecule type" value="Genomic_DNA"/>
</dbReference>
<evidence type="ECO:0000256" key="2">
    <source>
        <dbReference type="ARBA" id="ARBA00022729"/>
    </source>
</evidence>
<dbReference type="PANTHER" id="PTHR35891">
    <property type="entry name" value="THIOL:DISULFIDE INTERCHANGE PROTEIN DSBA"/>
    <property type="match status" value="1"/>
</dbReference>
<dbReference type="Gene3D" id="3.40.30.10">
    <property type="entry name" value="Glutaredoxin"/>
    <property type="match status" value="1"/>
</dbReference>
<dbReference type="PATRIC" id="fig|634113.3.peg.190"/>
<evidence type="ECO:0000259" key="7">
    <source>
        <dbReference type="Pfam" id="PF01323"/>
    </source>
</evidence>
<dbReference type="STRING" id="634113.AUT07_00197"/>
<dbReference type="PANTHER" id="PTHR35891:SF2">
    <property type="entry name" value="THIOL:DISULFIDE INTERCHANGE PROTEIN DSBA"/>
    <property type="match status" value="1"/>
</dbReference>
<organism evidence="8 9">
    <name type="scientific">Candidatus Arsenophonus lipoptenae</name>
    <dbReference type="NCBI Taxonomy" id="634113"/>
    <lineage>
        <taxon>Bacteria</taxon>
        <taxon>Pseudomonadati</taxon>
        <taxon>Pseudomonadota</taxon>
        <taxon>Gammaproteobacteria</taxon>
        <taxon>Enterobacterales</taxon>
        <taxon>Morganellaceae</taxon>
        <taxon>Arsenophonus</taxon>
    </lineage>
</organism>
<dbReference type="GO" id="GO:0042597">
    <property type="term" value="C:periplasmic space"/>
    <property type="evidence" value="ECO:0007669"/>
    <property type="project" value="UniProtKB-SubCell"/>
</dbReference>
<comment type="similarity">
    <text evidence="1">Belongs to the thioredoxin family. DsbA subfamily.</text>
</comment>
<dbReference type="PROSITE" id="PS00194">
    <property type="entry name" value="THIOREDOXIN_1"/>
    <property type="match status" value="1"/>
</dbReference>
<dbReference type="KEGG" id="asy:AUT07_00197"/>
<dbReference type="InterPro" id="IPR036249">
    <property type="entry name" value="Thioredoxin-like_sf"/>
</dbReference>
<dbReference type="InterPro" id="IPR023205">
    <property type="entry name" value="DsbA/DsbL"/>
</dbReference>
<evidence type="ECO:0000313" key="8">
    <source>
        <dbReference type="EMBL" id="AMA64782.1"/>
    </source>
</evidence>
<reference evidence="8 9" key="1">
    <citation type="submission" date="2016-01" db="EMBL/GenBank/DDBJ databases">
        <title>Genome sequence of Ca. Arsenophonus lipopteni, the exclusive symbiont of a blood sucking fly Lipoptena cervi (Diptera: Hippoboscidae).</title>
        <authorList>
            <person name="Novakova E."/>
            <person name="Hypsa V."/>
            <person name="Nguyen P."/>
            <person name="Husnik F."/>
            <person name="Darby A.C."/>
        </authorList>
    </citation>
    <scope>NUCLEOTIDE SEQUENCE [LARGE SCALE GENOMIC DNA]</scope>
    <source>
        <strain evidence="8 9">CB</strain>
    </source>
</reference>
<dbReference type="PIRSF" id="PIRSF001488">
    <property type="entry name" value="Tdi_protein"/>
    <property type="match status" value="1"/>
</dbReference>
<evidence type="ECO:0000256" key="3">
    <source>
        <dbReference type="ARBA" id="ARBA00023157"/>
    </source>
</evidence>
<dbReference type="RefSeq" id="WP_066283008.1">
    <property type="nucleotide sequence ID" value="NZ_CP013920.1"/>
</dbReference>
<keyword evidence="5" id="KW-0574">Periplasm</keyword>
<dbReference type="OrthoDB" id="9784896at2"/>
<sequence>MNKFCLNLIWLFVFYNLSAIGYTEGIEFSQIKNAVQDAPRVVEFFSFYCPHCYNFESIYHVSKMISGKFFKDIKIKLERYHIDFLGPLGSDLTKAWTLAMVLNIEDKIALILFEGIQNKESINTSADIKAVFINMGIKSEEYDAALNSFIVRSLVIKQQKAVKDFQLVGVPAIFVNGKYMIHNKYIIGNDIIYYANAYSDIVKFLINK</sequence>
<dbReference type="Proteomes" id="UP000069926">
    <property type="component" value="Chromosome"/>
</dbReference>
<name>A0A0X8CXL1_9GAMM</name>
<feature type="domain" description="DSBA-like thioredoxin" evidence="7">
    <location>
        <begin position="41"/>
        <end position="182"/>
    </location>
</feature>
<dbReference type="Pfam" id="PF01323">
    <property type="entry name" value="DSBA"/>
    <property type="match status" value="1"/>
</dbReference>